<sequence>MKKLQLQKKLLQKGEEISHQMEKYNIAEYISILNNPKRYLMINFLAGLARGFGIAVGFTILGAVVVYFLQRVMLLNLPVIGDFIAEIVKLVQQNM</sequence>
<organism evidence="2">
    <name type="scientific">Proteinivorax tanatarense</name>
    <dbReference type="NCBI Taxonomy" id="1260629"/>
    <lineage>
        <taxon>Bacteria</taxon>
        <taxon>Bacillati</taxon>
        <taxon>Bacillota</taxon>
        <taxon>Clostridia</taxon>
        <taxon>Eubacteriales</taxon>
        <taxon>Proteinivoracaceae</taxon>
        <taxon>Proteinivorax</taxon>
    </lineage>
</organism>
<evidence type="ECO:0000256" key="1">
    <source>
        <dbReference type="SAM" id="Phobius"/>
    </source>
</evidence>
<keyword evidence="1" id="KW-1133">Transmembrane helix</keyword>
<feature type="transmembrane region" description="Helical" evidence="1">
    <location>
        <begin position="47"/>
        <end position="69"/>
    </location>
</feature>
<dbReference type="Pfam" id="PF18910">
    <property type="entry name" value="DUF5665"/>
    <property type="match status" value="1"/>
</dbReference>
<protein>
    <submittedName>
        <fullName evidence="2">DUF5665 domain-containing protein</fullName>
    </submittedName>
</protein>
<accession>A0AAU7VQB7</accession>
<dbReference type="InterPro" id="IPR043723">
    <property type="entry name" value="DUF5665"/>
</dbReference>
<reference evidence="2" key="1">
    <citation type="journal article" date="2013" name="Extremophiles">
        <title>Proteinivorax tanatarense gen. nov., sp. nov., an anaerobic, haloalkaliphilic, proteolytic bacterium isolated from a decaying algal bloom, and proposal of Proteinivoraceae fam. nov.</title>
        <authorList>
            <person name="Kevbrin V."/>
            <person name="Boltyanskaya Y."/>
            <person name="Zhilina T."/>
            <person name="Kolganova T."/>
            <person name="Lavrentjeva E."/>
            <person name="Kuznetsov B."/>
        </authorList>
    </citation>
    <scope>NUCLEOTIDE SEQUENCE</scope>
    <source>
        <strain evidence="2">Z-910T</strain>
    </source>
</reference>
<reference evidence="2" key="2">
    <citation type="submission" date="2024-06" db="EMBL/GenBank/DDBJ databases">
        <authorList>
            <person name="Petrova K.O."/>
            <person name="Toshchakov S.V."/>
            <person name="Boltjanskaja Y.V."/>
            <person name="Kevbrin V."/>
        </authorList>
    </citation>
    <scope>NUCLEOTIDE SEQUENCE</scope>
    <source>
        <strain evidence="2">Z-910T</strain>
    </source>
</reference>
<keyword evidence="1" id="KW-0472">Membrane</keyword>
<evidence type="ECO:0000313" key="2">
    <source>
        <dbReference type="EMBL" id="XBX76134.1"/>
    </source>
</evidence>
<name>A0AAU7VQB7_9FIRM</name>
<keyword evidence="1" id="KW-0812">Transmembrane</keyword>
<dbReference type="RefSeq" id="WP_350344868.1">
    <property type="nucleotide sequence ID" value="NZ_CP158367.1"/>
</dbReference>
<proteinExistence type="predicted"/>
<dbReference type="EMBL" id="CP158367">
    <property type="protein sequence ID" value="XBX76134.1"/>
    <property type="molecule type" value="Genomic_DNA"/>
</dbReference>
<dbReference type="AlphaFoldDB" id="A0AAU7VQB7"/>
<gene>
    <name evidence="2" type="ORF">PRVXT_001310</name>
</gene>